<protein>
    <recommendedName>
        <fullName evidence="8">Patatin</fullName>
        <ecNumber evidence="8">3.1.1.-</ecNumber>
    </recommendedName>
</protein>
<evidence type="ECO:0000256" key="3">
    <source>
        <dbReference type="ARBA" id="ARBA00022737"/>
    </source>
</evidence>
<dbReference type="SUPFAM" id="SSF52058">
    <property type="entry name" value="L domain-like"/>
    <property type="match status" value="1"/>
</dbReference>
<dbReference type="InterPro" id="IPR016035">
    <property type="entry name" value="Acyl_Trfase/lysoPLipase"/>
</dbReference>
<dbReference type="SUPFAM" id="SSF48371">
    <property type="entry name" value="ARM repeat"/>
    <property type="match status" value="1"/>
</dbReference>
<dbReference type="EC" id="3.1.1.-" evidence="8"/>
<reference evidence="11" key="1">
    <citation type="submission" date="2021-01" db="EMBL/GenBank/DDBJ databases">
        <authorList>
            <person name="Eckstrom K.M.E."/>
        </authorList>
    </citation>
    <scope>NUCLEOTIDE SEQUENCE</scope>
    <source>
        <strain evidence="11">UVCC 0001</strain>
    </source>
</reference>
<dbReference type="GO" id="GO:0016042">
    <property type="term" value="P:lipid catabolic process"/>
    <property type="evidence" value="ECO:0007669"/>
    <property type="project" value="UniProtKB-UniRule"/>
</dbReference>
<evidence type="ECO:0000256" key="5">
    <source>
        <dbReference type="ARBA" id="ARBA00022963"/>
    </source>
</evidence>
<sequence length="1401" mass="146434">MFGKIGLGNFKSQAETVQFKLHFVDGRHVQPDDESWEPPVLHEFSHSWTIGEAKELTVTRLEAALQAPECWQDLAVLRLVHGTESGPSSGLRPGFLVRAATFGLGGAEAPVEHVSVRLEVQRRRLTLYGLEVVSGALPASDGGLAAALEALPLDSLRWLRWGGPGATALWRDPALLARLASTLARLDLRGAALGTLPPGVGALRAAALAGRERILPPALGLLTDLRRLRADGNEISLLPGELARCTALRTLSLEGNRLTHVPLNFGALRALRELDLFGNPLEVLPEIGACTELRRLSVLNLRVSVLEAGAHSGAGADGAADPWRGRDTALLRVELLPIPGQSYGIWGESRRSGDRLRPMFELMLRRSAGHHPLLAGALRHLAAEDPKHRVQMVQQEGALQQLLLMALADDERIALETCRTLCLIAAHSPALAEAVAATDVAPILSLLEARASPRVTVAALRVLSAVALSSTAAGARVATAGLLDALQRIVCAADGDAAEGLEGDGDGGSEEGEGLRDGQEDGRDDNHPPTSPRPVGRTEVLAAALEAVGNLCFGERALGALRARPALMAAVDRLAFRSRQGPAPRGASVRAGAVRVLAILGDNAAVQRALGRPGPSARGGRGVRILSMDGGGMKGLAAVRMLRELEARSGRRVHELFDLVVGTSTGGLLAVALALRRLTLDDCEAIYKVLGRRVFSSAPPKDKEESWVDAVYRSLHSRTQHVRAVVVGYKHDSALYEQLLKEYCDVRALVRSGGEDASSAASSVGKGAAPVPPPPPASEPETDPRVLGPALIDTAPLDAPRVALVATLASVTPAVPYVFRNYEFAPDLDALVEALGAHRGSSRHAVWQAARASSAATYYLDGFECAGERFQDGAVTINNPALVALQEAQLLWPGAPIDALVSIGTGAVPAAPRPAAVSSFVETGAILIESATAVERVAEGVAAVANLIPGLRYFRFQPTDARCAMALDEIRPEAWAGLEMATEEYIAATEAQWDDAAATLVAGLERGADAPAVREPRAAAAGTLRLLRLAQGAKLIHARCTTLGQALRGEGKGARVAEHGVSKLAASPSPSPRRIDLATDELRWEGPVREVGSAQTNESGPIGGADAETSHKPDASGAAPSSPASAAQETPSGLSDYFSSWFSPSKASTPTALDAEHRRKKRPRSPVKRPPEPPSDAVAAPRFAAALRAPVPASEHERPAIVLDLPLTADGDAMVLGWASSLVSVVSSGPEEEAWARRLGAPLDDVFAEGPEASLPGAPDEGIACVSVHSQWLGGSSVKLRLLRHVHPAARLSAQQVAQGAFGASLVGCLVVAPRSDEWAEALLRGAGAAAVISPVPDKTGGMAPAAVQALSSALLAGESLAAILDRVEGLQVACLDDRGLVARHGAIAAATPDPSDAAKS</sequence>
<dbReference type="InterPro" id="IPR032675">
    <property type="entry name" value="LRR_dom_sf"/>
</dbReference>
<dbReference type="GO" id="GO:0006631">
    <property type="term" value="P:fatty acid metabolic process"/>
    <property type="evidence" value="ECO:0007669"/>
    <property type="project" value="TreeGrafter"/>
</dbReference>
<proteinExistence type="inferred from homology"/>
<feature type="region of interest" description="Disordered" evidence="9">
    <location>
        <begin position="759"/>
        <end position="787"/>
    </location>
</feature>
<evidence type="ECO:0000256" key="8">
    <source>
        <dbReference type="RuleBase" id="RU361262"/>
    </source>
</evidence>
<dbReference type="GO" id="GO:0004620">
    <property type="term" value="F:phospholipase activity"/>
    <property type="evidence" value="ECO:0007669"/>
    <property type="project" value="TreeGrafter"/>
</dbReference>
<dbReference type="Gene3D" id="3.40.1090.10">
    <property type="entry name" value="Cytosolic phospholipase A2 catalytic domain"/>
    <property type="match status" value="1"/>
</dbReference>
<dbReference type="InterPro" id="IPR016024">
    <property type="entry name" value="ARM-type_fold"/>
</dbReference>
<organism evidence="11 12">
    <name type="scientific">Prototheca wickerhamii</name>
    <dbReference type="NCBI Taxonomy" id="3111"/>
    <lineage>
        <taxon>Eukaryota</taxon>
        <taxon>Viridiplantae</taxon>
        <taxon>Chlorophyta</taxon>
        <taxon>core chlorophytes</taxon>
        <taxon>Trebouxiophyceae</taxon>
        <taxon>Chlorellales</taxon>
        <taxon>Chlorellaceae</taxon>
        <taxon>Prototheca</taxon>
    </lineage>
</organism>
<dbReference type="PANTHER" id="PTHR24185:SF1">
    <property type="entry name" value="CALCIUM-INDEPENDENT PHOSPHOLIPASE A2-GAMMA"/>
    <property type="match status" value="1"/>
</dbReference>
<feature type="region of interest" description="Disordered" evidence="9">
    <location>
        <begin position="1080"/>
        <end position="1131"/>
    </location>
</feature>
<dbReference type="Proteomes" id="UP001255856">
    <property type="component" value="Unassembled WGS sequence"/>
</dbReference>
<dbReference type="Gene3D" id="3.80.10.10">
    <property type="entry name" value="Ribonuclease Inhibitor"/>
    <property type="match status" value="1"/>
</dbReference>
<dbReference type="GO" id="GO:0005930">
    <property type="term" value="C:axoneme"/>
    <property type="evidence" value="ECO:0007669"/>
    <property type="project" value="UniProtKB-SubCell"/>
</dbReference>
<dbReference type="SMART" id="SM00369">
    <property type="entry name" value="LRR_TYP"/>
    <property type="match status" value="3"/>
</dbReference>
<comment type="similarity">
    <text evidence="8">Belongs to the patatin family.</text>
</comment>
<evidence type="ECO:0000256" key="4">
    <source>
        <dbReference type="ARBA" id="ARBA00022801"/>
    </source>
</evidence>
<feature type="domain" description="PNPLA" evidence="10">
    <location>
        <begin position="626"/>
        <end position="885"/>
    </location>
</feature>
<feature type="active site" description="Proton acceptor" evidence="7">
    <location>
        <position position="872"/>
    </location>
</feature>
<feature type="compositionally biased region" description="Basic and acidic residues" evidence="9">
    <location>
        <begin position="513"/>
        <end position="527"/>
    </location>
</feature>
<keyword evidence="3" id="KW-0677">Repeat</keyword>
<keyword evidence="6 7" id="KW-0443">Lipid metabolism</keyword>
<name>A0AAD9ML30_PROWI</name>
<dbReference type="PROSITE" id="PS51450">
    <property type="entry name" value="LRR"/>
    <property type="match status" value="1"/>
</dbReference>
<accession>A0AAD9ML30</accession>
<feature type="region of interest" description="Disordered" evidence="9">
    <location>
        <begin position="500"/>
        <end position="535"/>
    </location>
</feature>
<feature type="active site" description="Nucleophile" evidence="7">
    <location>
        <position position="664"/>
    </location>
</feature>
<evidence type="ECO:0000256" key="7">
    <source>
        <dbReference type="PROSITE-ProRule" id="PRU01161"/>
    </source>
</evidence>
<dbReference type="InterPro" id="IPR011989">
    <property type="entry name" value="ARM-like"/>
</dbReference>
<keyword evidence="2" id="KW-0433">Leucine-rich repeat</keyword>
<dbReference type="PROSITE" id="PS51635">
    <property type="entry name" value="PNPLA"/>
    <property type="match status" value="1"/>
</dbReference>
<dbReference type="Pfam" id="PF01734">
    <property type="entry name" value="Patatin"/>
    <property type="match status" value="1"/>
</dbReference>
<feature type="compositionally biased region" description="Low complexity" evidence="9">
    <location>
        <begin position="1115"/>
        <end position="1127"/>
    </location>
</feature>
<dbReference type="InterPro" id="IPR003591">
    <property type="entry name" value="Leu-rich_rpt_typical-subtyp"/>
</dbReference>
<feature type="short sequence motif" description="GXGXXG" evidence="7">
    <location>
        <begin position="630"/>
        <end position="635"/>
    </location>
</feature>
<evidence type="ECO:0000313" key="12">
    <source>
        <dbReference type="Proteomes" id="UP001255856"/>
    </source>
</evidence>
<keyword evidence="12" id="KW-1185">Reference proteome</keyword>
<dbReference type="Gene3D" id="1.25.10.10">
    <property type="entry name" value="Leucine-rich Repeat Variant"/>
    <property type="match status" value="1"/>
</dbReference>
<feature type="short sequence motif" description="DGA/G" evidence="7">
    <location>
        <begin position="872"/>
        <end position="874"/>
    </location>
</feature>
<evidence type="ECO:0000313" key="11">
    <source>
        <dbReference type="EMBL" id="KAK2077418.1"/>
    </source>
</evidence>
<comment type="function">
    <text evidence="8">Lipolytic acyl hydrolase (LAH).</text>
</comment>
<dbReference type="GO" id="GO:0016020">
    <property type="term" value="C:membrane"/>
    <property type="evidence" value="ECO:0007669"/>
    <property type="project" value="TreeGrafter"/>
</dbReference>
<keyword evidence="4 7" id="KW-0378">Hydrolase</keyword>
<dbReference type="SUPFAM" id="SSF52151">
    <property type="entry name" value="FabD/lysophospholipase-like"/>
    <property type="match status" value="1"/>
</dbReference>
<feature type="compositionally biased region" description="Basic residues" evidence="9">
    <location>
        <begin position="1158"/>
        <end position="1167"/>
    </location>
</feature>
<dbReference type="InterPro" id="IPR002641">
    <property type="entry name" value="PNPLA_dom"/>
</dbReference>
<evidence type="ECO:0000256" key="1">
    <source>
        <dbReference type="ARBA" id="ARBA00004430"/>
    </source>
</evidence>
<dbReference type="InterPro" id="IPR001611">
    <property type="entry name" value="Leu-rich_rpt"/>
</dbReference>
<evidence type="ECO:0000259" key="10">
    <source>
        <dbReference type="PROSITE" id="PS51635"/>
    </source>
</evidence>
<feature type="short sequence motif" description="GXSXG" evidence="7">
    <location>
        <begin position="662"/>
        <end position="666"/>
    </location>
</feature>
<dbReference type="PANTHER" id="PTHR24185">
    <property type="entry name" value="CALCIUM-INDEPENDENT PHOSPHOLIPASE A2-GAMMA"/>
    <property type="match status" value="1"/>
</dbReference>
<comment type="caution">
    <text evidence="11">The sequence shown here is derived from an EMBL/GenBank/DDBJ whole genome shotgun (WGS) entry which is preliminary data.</text>
</comment>
<comment type="domain">
    <text evidence="8">The nitrogen atoms of the two glycine residues in the GGXR motif define the oxyanion hole, and stabilize the oxyanion that forms during the nucleophilic attack by the catalytic serine during substrate cleavage.</text>
</comment>
<keyword evidence="5 7" id="KW-0442">Lipid degradation</keyword>
<evidence type="ECO:0000256" key="9">
    <source>
        <dbReference type="SAM" id="MobiDB-lite"/>
    </source>
</evidence>
<comment type="subcellular location">
    <subcellularLocation>
        <location evidence="1">Cytoplasm</location>
        <location evidence="1">Cytoskeleton</location>
        <location evidence="1">Cilium axoneme</location>
    </subcellularLocation>
</comment>
<evidence type="ECO:0000256" key="2">
    <source>
        <dbReference type="ARBA" id="ARBA00022614"/>
    </source>
</evidence>
<feature type="compositionally biased region" description="Acidic residues" evidence="9">
    <location>
        <begin position="500"/>
        <end position="512"/>
    </location>
</feature>
<evidence type="ECO:0000256" key="6">
    <source>
        <dbReference type="ARBA" id="ARBA00023098"/>
    </source>
</evidence>
<dbReference type="EMBL" id="JASFZW010000006">
    <property type="protein sequence ID" value="KAK2077418.1"/>
    <property type="molecule type" value="Genomic_DNA"/>
</dbReference>
<gene>
    <name evidence="11" type="ORF">QBZ16_004263</name>
</gene>
<feature type="region of interest" description="Disordered" evidence="9">
    <location>
        <begin position="1145"/>
        <end position="1178"/>
    </location>
</feature>